<dbReference type="Proteomes" id="UP000076738">
    <property type="component" value="Unassembled WGS sequence"/>
</dbReference>
<protein>
    <submittedName>
        <fullName evidence="1">Uncharacterized protein</fullName>
    </submittedName>
</protein>
<reference evidence="1 2" key="1">
    <citation type="journal article" date="2016" name="Mol. Biol. Evol.">
        <title>Comparative Genomics of Early-Diverging Mushroom-Forming Fungi Provides Insights into the Origins of Lignocellulose Decay Capabilities.</title>
        <authorList>
            <person name="Nagy L.G."/>
            <person name="Riley R."/>
            <person name="Tritt A."/>
            <person name="Adam C."/>
            <person name="Daum C."/>
            <person name="Floudas D."/>
            <person name="Sun H."/>
            <person name="Yadav J.S."/>
            <person name="Pangilinan J."/>
            <person name="Larsson K.H."/>
            <person name="Matsuura K."/>
            <person name="Barry K."/>
            <person name="Labutti K."/>
            <person name="Kuo R."/>
            <person name="Ohm R.A."/>
            <person name="Bhattacharya S.S."/>
            <person name="Shirouzu T."/>
            <person name="Yoshinaga Y."/>
            <person name="Martin F.M."/>
            <person name="Grigoriev I.V."/>
            <person name="Hibbett D.S."/>
        </authorList>
    </citation>
    <scope>NUCLEOTIDE SEQUENCE [LARGE SCALE GENOMIC DNA]</scope>
    <source>
        <strain evidence="1 2">TUFC12733</strain>
    </source>
</reference>
<gene>
    <name evidence="1" type="ORF">CALVIDRAFT_32674</name>
</gene>
<evidence type="ECO:0000313" key="2">
    <source>
        <dbReference type="Proteomes" id="UP000076738"/>
    </source>
</evidence>
<keyword evidence="2" id="KW-1185">Reference proteome</keyword>
<dbReference type="EMBL" id="KV417366">
    <property type="protein sequence ID" value="KZO89761.1"/>
    <property type="molecule type" value="Genomic_DNA"/>
</dbReference>
<dbReference type="AlphaFoldDB" id="A0A167FR79"/>
<organism evidence="1 2">
    <name type="scientific">Calocera viscosa (strain TUFC12733)</name>
    <dbReference type="NCBI Taxonomy" id="1330018"/>
    <lineage>
        <taxon>Eukaryota</taxon>
        <taxon>Fungi</taxon>
        <taxon>Dikarya</taxon>
        <taxon>Basidiomycota</taxon>
        <taxon>Agaricomycotina</taxon>
        <taxon>Dacrymycetes</taxon>
        <taxon>Dacrymycetales</taxon>
        <taxon>Dacrymycetaceae</taxon>
        <taxon>Calocera</taxon>
    </lineage>
</organism>
<name>A0A167FR79_CALVF</name>
<proteinExistence type="predicted"/>
<sequence>MIWRPVWSSYVSRLSVPLSASLQVPAEPCLLLLLRAGPRFLAHFHHRAPLRRPADLIYDPDAELEDTSYTIPTLSWRTCANYVWVPDREESMHITFHSCDGFGGNR</sequence>
<evidence type="ECO:0000313" key="1">
    <source>
        <dbReference type="EMBL" id="KZO89761.1"/>
    </source>
</evidence>
<accession>A0A167FR79</accession>